<dbReference type="InterPro" id="IPR051533">
    <property type="entry name" value="WaaL-like"/>
</dbReference>
<evidence type="ECO:0000256" key="1">
    <source>
        <dbReference type="ARBA" id="ARBA00004141"/>
    </source>
</evidence>
<feature type="transmembrane region" description="Helical" evidence="5">
    <location>
        <begin position="136"/>
        <end position="155"/>
    </location>
</feature>
<evidence type="ECO:0000256" key="2">
    <source>
        <dbReference type="ARBA" id="ARBA00022692"/>
    </source>
</evidence>
<feature type="transmembrane region" description="Helical" evidence="5">
    <location>
        <begin position="257"/>
        <end position="275"/>
    </location>
</feature>
<feature type="domain" description="O-antigen ligase-related" evidence="6">
    <location>
        <begin position="218"/>
        <end position="380"/>
    </location>
</feature>
<evidence type="ECO:0000313" key="8">
    <source>
        <dbReference type="Proteomes" id="UP001501231"/>
    </source>
</evidence>
<feature type="transmembrane region" description="Helical" evidence="5">
    <location>
        <begin position="111"/>
        <end position="129"/>
    </location>
</feature>
<dbReference type="Proteomes" id="UP001501231">
    <property type="component" value="Unassembled WGS sequence"/>
</dbReference>
<evidence type="ECO:0000256" key="4">
    <source>
        <dbReference type="ARBA" id="ARBA00023136"/>
    </source>
</evidence>
<name>A0ABN3JQZ1_9ACTN</name>
<evidence type="ECO:0000259" key="6">
    <source>
        <dbReference type="Pfam" id="PF04932"/>
    </source>
</evidence>
<comment type="subcellular location">
    <subcellularLocation>
        <location evidence="1">Membrane</location>
        <topology evidence="1">Multi-pass membrane protein</topology>
    </subcellularLocation>
</comment>
<feature type="transmembrane region" description="Helical" evidence="5">
    <location>
        <begin position="403"/>
        <end position="420"/>
    </location>
</feature>
<sequence>MNAAGLARRSRSLLVAAAALCVCVPPDLGAAMVARLAEFTRIETLSGPAAVQISAGDLAGVVLVAVAAVLVAARRVEPPPVWTLPAFGTVAAAAGIATLCSQDIASSMPGFVRIVQVFVLVPLAVLTLVRDRADGLVVAGAVVAVALIESCHGIWQALTGNGAAIAGETVRAVGTFGAGDVMALSVVAGFGVVITLAFLLAGTALPAPRLVRPLAGAALGVLGTALVLALSRGSWIAIGAAAALVLVAYSRRLALRTAVVAAALAVVAVGGLGLGPGSDGGGASLAARAQSITSVMDDPDQSVVDRYSLWTAARGMWGDHPVTGVGVKNFAAHRDAYAPIELSSAGEIQDRAKGYRRQALLSPHSQYLLVVAEQGVVGLVGQVVLFGTLLYGLWRRRDPRDPLWLAGAGFLAGLLINFLYADVSGASSMLVAITLGLVAAGAATARPAEPEPGGGTAS</sequence>
<feature type="transmembrane region" description="Helical" evidence="5">
    <location>
        <begin position="210"/>
        <end position="228"/>
    </location>
</feature>
<dbReference type="PANTHER" id="PTHR37422:SF13">
    <property type="entry name" value="LIPOPOLYSACCHARIDE BIOSYNTHESIS PROTEIN PA4999-RELATED"/>
    <property type="match status" value="1"/>
</dbReference>
<dbReference type="Pfam" id="PF04932">
    <property type="entry name" value="Wzy_C"/>
    <property type="match status" value="1"/>
</dbReference>
<evidence type="ECO:0000256" key="3">
    <source>
        <dbReference type="ARBA" id="ARBA00022989"/>
    </source>
</evidence>
<dbReference type="EMBL" id="BAAARW010000020">
    <property type="protein sequence ID" value="GAA2435316.1"/>
    <property type="molecule type" value="Genomic_DNA"/>
</dbReference>
<keyword evidence="3 5" id="KW-1133">Transmembrane helix</keyword>
<comment type="caution">
    <text evidence="7">The sequence shown here is derived from an EMBL/GenBank/DDBJ whole genome shotgun (WGS) entry which is preliminary data.</text>
</comment>
<keyword evidence="4 5" id="KW-0472">Membrane</keyword>
<dbReference type="RefSeq" id="WP_344593060.1">
    <property type="nucleotide sequence ID" value="NZ_BAAARW010000020.1"/>
</dbReference>
<accession>A0ABN3JQZ1</accession>
<dbReference type="InterPro" id="IPR007016">
    <property type="entry name" value="O-antigen_ligase-rel_domated"/>
</dbReference>
<feature type="transmembrane region" description="Helical" evidence="5">
    <location>
        <begin position="53"/>
        <end position="73"/>
    </location>
</feature>
<feature type="transmembrane region" description="Helical" evidence="5">
    <location>
        <begin position="234"/>
        <end position="250"/>
    </location>
</feature>
<proteinExistence type="predicted"/>
<feature type="transmembrane region" description="Helical" evidence="5">
    <location>
        <begin position="80"/>
        <end position="99"/>
    </location>
</feature>
<feature type="transmembrane region" description="Helical" evidence="5">
    <location>
        <begin position="181"/>
        <end position="203"/>
    </location>
</feature>
<protein>
    <recommendedName>
        <fullName evidence="6">O-antigen ligase-related domain-containing protein</fullName>
    </recommendedName>
</protein>
<gene>
    <name evidence="7" type="ORF">GCM10010191_57430</name>
</gene>
<feature type="transmembrane region" description="Helical" evidence="5">
    <location>
        <begin position="367"/>
        <end position="391"/>
    </location>
</feature>
<keyword evidence="2 5" id="KW-0812">Transmembrane</keyword>
<organism evidence="7 8">
    <name type="scientific">Actinomadura vinacea</name>
    <dbReference type="NCBI Taxonomy" id="115336"/>
    <lineage>
        <taxon>Bacteria</taxon>
        <taxon>Bacillati</taxon>
        <taxon>Actinomycetota</taxon>
        <taxon>Actinomycetes</taxon>
        <taxon>Streptosporangiales</taxon>
        <taxon>Thermomonosporaceae</taxon>
        <taxon>Actinomadura</taxon>
    </lineage>
</organism>
<keyword evidence="8" id="KW-1185">Reference proteome</keyword>
<reference evidence="7 8" key="1">
    <citation type="journal article" date="2019" name="Int. J. Syst. Evol. Microbiol.">
        <title>The Global Catalogue of Microorganisms (GCM) 10K type strain sequencing project: providing services to taxonomists for standard genome sequencing and annotation.</title>
        <authorList>
            <consortium name="The Broad Institute Genomics Platform"/>
            <consortium name="The Broad Institute Genome Sequencing Center for Infectious Disease"/>
            <person name="Wu L."/>
            <person name="Ma J."/>
        </authorList>
    </citation>
    <scope>NUCLEOTIDE SEQUENCE [LARGE SCALE GENOMIC DNA]</scope>
    <source>
        <strain evidence="7 8">JCM 3325</strain>
    </source>
</reference>
<evidence type="ECO:0000313" key="7">
    <source>
        <dbReference type="EMBL" id="GAA2435316.1"/>
    </source>
</evidence>
<evidence type="ECO:0000256" key="5">
    <source>
        <dbReference type="SAM" id="Phobius"/>
    </source>
</evidence>
<dbReference type="PANTHER" id="PTHR37422">
    <property type="entry name" value="TEICHURONIC ACID BIOSYNTHESIS PROTEIN TUAE"/>
    <property type="match status" value="1"/>
</dbReference>